<dbReference type="InterPro" id="IPR036390">
    <property type="entry name" value="WH_DNA-bd_sf"/>
</dbReference>
<evidence type="ECO:0000256" key="1">
    <source>
        <dbReference type="ARBA" id="ARBA00023015"/>
    </source>
</evidence>
<accession>A0A923NJL0</accession>
<gene>
    <name evidence="5" type="ORF">H9L42_10585</name>
</gene>
<dbReference type="SMART" id="SM00345">
    <property type="entry name" value="HTH_GNTR"/>
    <property type="match status" value="1"/>
</dbReference>
<dbReference type="AlphaFoldDB" id="A0A923NJL0"/>
<dbReference type="SUPFAM" id="SSF48008">
    <property type="entry name" value="GntR ligand-binding domain-like"/>
    <property type="match status" value="1"/>
</dbReference>
<dbReference type="RefSeq" id="WP_187303380.1">
    <property type="nucleotide sequence ID" value="NZ_JACRYT010000011.1"/>
</dbReference>
<dbReference type="InterPro" id="IPR011711">
    <property type="entry name" value="GntR_C"/>
</dbReference>
<dbReference type="GO" id="GO:0003677">
    <property type="term" value="F:DNA binding"/>
    <property type="evidence" value="ECO:0007669"/>
    <property type="project" value="UniProtKB-KW"/>
</dbReference>
<dbReference type="SUPFAM" id="SSF46785">
    <property type="entry name" value="Winged helix' DNA-binding domain"/>
    <property type="match status" value="1"/>
</dbReference>
<dbReference type="CDD" id="cd07377">
    <property type="entry name" value="WHTH_GntR"/>
    <property type="match status" value="1"/>
</dbReference>
<dbReference type="Proteomes" id="UP000602647">
    <property type="component" value="Unassembled WGS sequence"/>
</dbReference>
<dbReference type="PROSITE" id="PS50949">
    <property type="entry name" value="HTH_GNTR"/>
    <property type="match status" value="1"/>
</dbReference>
<reference evidence="5" key="1">
    <citation type="submission" date="2020-08" db="EMBL/GenBank/DDBJ databases">
        <title>Genome public.</title>
        <authorList>
            <person name="Liu C."/>
            <person name="Sun Q."/>
        </authorList>
    </citation>
    <scope>NUCLEOTIDE SEQUENCE</scope>
    <source>
        <strain evidence="5">BX12</strain>
    </source>
</reference>
<keyword evidence="3" id="KW-0804">Transcription</keyword>
<dbReference type="Gene3D" id="1.20.120.530">
    <property type="entry name" value="GntR ligand-binding domain-like"/>
    <property type="match status" value="1"/>
</dbReference>
<dbReference type="InterPro" id="IPR008920">
    <property type="entry name" value="TF_FadR/GntR_C"/>
</dbReference>
<evidence type="ECO:0000313" key="5">
    <source>
        <dbReference type="EMBL" id="MBC6680281.1"/>
    </source>
</evidence>
<evidence type="ECO:0000256" key="3">
    <source>
        <dbReference type="ARBA" id="ARBA00023163"/>
    </source>
</evidence>
<keyword evidence="6" id="KW-1185">Reference proteome</keyword>
<protein>
    <submittedName>
        <fullName evidence="5">GntR family transcriptional regulator</fullName>
    </submittedName>
</protein>
<feature type="domain" description="HTH gntR-type" evidence="4">
    <location>
        <begin position="14"/>
        <end position="81"/>
    </location>
</feature>
<evidence type="ECO:0000259" key="4">
    <source>
        <dbReference type="PROSITE" id="PS50949"/>
    </source>
</evidence>
<keyword evidence="2" id="KW-0238">DNA-binding</keyword>
<dbReference type="SMART" id="SM00895">
    <property type="entry name" value="FCD"/>
    <property type="match status" value="1"/>
</dbReference>
<keyword evidence="1" id="KW-0805">Transcription regulation</keyword>
<dbReference type="PRINTS" id="PR00035">
    <property type="entry name" value="HTHGNTR"/>
</dbReference>
<organism evidence="5 6">
    <name type="scientific">Zhenpiania hominis</name>
    <dbReference type="NCBI Taxonomy" id="2763644"/>
    <lineage>
        <taxon>Bacteria</taxon>
        <taxon>Bacillati</taxon>
        <taxon>Bacillota</taxon>
        <taxon>Clostridia</taxon>
        <taxon>Peptostreptococcales</taxon>
        <taxon>Anaerovoracaceae</taxon>
        <taxon>Zhenpiania</taxon>
    </lineage>
</organism>
<dbReference type="GO" id="GO:0003700">
    <property type="term" value="F:DNA-binding transcription factor activity"/>
    <property type="evidence" value="ECO:0007669"/>
    <property type="project" value="InterPro"/>
</dbReference>
<sequence>MVLYKHSDEPKGNAPISSSLFSQLQKDILTGKLKPGQKLTEQAICKEYKVSRTPVREALRQLEMDGLVENILNRGSFVIGLSQQDFVDMFQLRKIYEIQAVKWAIERITDDEMDALEETFEFMEFYTLRNDVDKMLTINAGFHQIIYEASHNRMLRQLLSSYQTYFKYRSEEDIYANNYLTEVLEEHRLIFKAFTEKDVEAGAEAMERHIDNSKKRRCKQIDNMIK</sequence>
<evidence type="ECO:0000313" key="6">
    <source>
        <dbReference type="Proteomes" id="UP000602647"/>
    </source>
</evidence>
<dbReference type="PANTHER" id="PTHR43537">
    <property type="entry name" value="TRANSCRIPTIONAL REGULATOR, GNTR FAMILY"/>
    <property type="match status" value="1"/>
</dbReference>
<comment type="caution">
    <text evidence="5">The sequence shown here is derived from an EMBL/GenBank/DDBJ whole genome shotgun (WGS) entry which is preliminary data.</text>
</comment>
<dbReference type="InterPro" id="IPR000524">
    <property type="entry name" value="Tscrpt_reg_HTH_GntR"/>
</dbReference>
<dbReference type="Pfam" id="PF00392">
    <property type="entry name" value="GntR"/>
    <property type="match status" value="1"/>
</dbReference>
<dbReference type="Gene3D" id="1.10.10.10">
    <property type="entry name" value="Winged helix-like DNA-binding domain superfamily/Winged helix DNA-binding domain"/>
    <property type="match status" value="1"/>
</dbReference>
<dbReference type="EMBL" id="JACRYT010000011">
    <property type="protein sequence ID" value="MBC6680281.1"/>
    <property type="molecule type" value="Genomic_DNA"/>
</dbReference>
<evidence type="ECO:0000256" key="2">
    <source>
        <dbReference type="ARBA" id="ARBA00023125"/>
    </source>
</evidence>
<dbReference type="InterPro" id="IPR036388">
    <property type="entry name" value="WH-like_DNA-bd_sf"/>
</dbReference>
<dbReference type="Pfam" id="PF07729">
    <property type="entry name" value="FCD"/>
    <property type="match status" value="1"/>
</dbReference>
<proteinExistence type="predicted"/>
<name>A0A923NJL0_9FIRM</name>
<dbReference type="PANTHER" id="PTHR43537:SF5">
    <property type="entry name" value="UXU OPERON TRANSCRIPTIONAL REGULATOR"/>
    <property type="match status" value="1"/>
</dbReference>